<dbReference type="AlphaFoldDB" id="A0A0G0UBC1"/>
<evidence type="ECO:0000256" key="5">
    <source>
        <dbReference type="ARBA" id="ARBA00023136"/>
    </source>
</evidence>
<evidence type="ECO:0000256" key="2">
    <source>
        <dbReference type="ARBA" id="ARBA00022475"/>
    </source>
</evidence>
<comment type="subcellular location">
    <subcellularLocation>
        <location evidence="1">Cell membrane</location>
    </subcellularLocation>
</comment>
<reference evidence="7 8" key="1">
    <citation type="journal article" date="2015" name="Nature">
        <title>rRNA introns, odd ribosomes, and small enigmatic genomes across a large radiation of phyla.</title>
        <authorList>
            <person name="Brown C.T."/>
            <person name="Hug L.A."/>
            <person name="Thomas B.C."/>
            <person name="Sharon I."/>
            <person name="Castelle C.J."/>
            <person name="Singh A."/>
            <person name="Wilkins M.J."/>
            <person name="Williams K.H."/>
            <person name="Banfield J.F."/>
        </authorList>
    </citation>
    <scope>NUCLEOTIDE SEQUENCE [LARGE SCALE GENOMIC DNA]</scope>
</reference>
<dbReference type="GO" id="GO:0005886">
    <property type="term" value="C:plasma membrane"/>
    <property type="evidence" value="ECO:0007669"/>
    <property type="project" value="UniProtKB-SubCell"/>
</dbReference>
<name>A0A0G0UBC1_9BACT</name>
<keyword evidence="5" id="KW-0472">Membrane</keyword>
<evidence type="ECO:0000256" key="1">
    <source>
        <dbReference type="ARBA" id="ARBA00004236"/>
    </source>
</evidence>
<evidence type="ECO:0000256" key="4">
    <source>
        <dbReference type="ARBA" id="ARBA00022679"/>
    </source>
</evidence>
<keyword evidence="4 7" id="KW-0808">Transferase</keyword>
<dbReference type="PANTHER" id="PTHR43646:SF2">
    <property type="entry name" value="GLYCOSYLTRANSFERASE 2-LIKE DOMAIN-CONTAINING PROTEIN"/>
    <property type="match status" value="1"/>
</dbReference>
<sequence>MLSIVIPTKNEETFLPILLASIRGQTRQPQEIIVADAHSDDHTCDIARSFGCRIVEGGMPGPGRNRGAEAAHGDFVLFLDADVQLRDRFFLQHAMEEIQSRELDFATCDVIPLSHRPVDRLFHGFYNKYSRLTFPLRAHAPGFCIFARKHMHEQMRGFDETVVFCEDHDYAQRCRQFGSFGYLNHTKIYVSIRRFDRDGRLAIAVKYTLGELHLMALGPVRHQYFHYEFGHKKSAVHDAEHCGR</sequence>
<dbReference type="Gene3D" id="3.90.550.10">
    <property type="entry name" value="Spore Coat Polysaccharide Biosynthesis Protein SpsA, Chain A"/>
    <property type="match status" value="1"/>
</dbReference>
<evidence type="ECO:0000256" key="3">
    <source>
        <dbReference type="ARBA" id="ARBA00022676"/>
    </source>
</evidence>
<dbReference type="Pfam" id="PF00535">
    <property type="entry name" value="Glycos_transf_2"/>
    <property type="match status" value="1"/>
</dbReference>
<proteinExistence type="predicted"/>
<dbReference type="GO" id="GO:0016757">
    <property type="term" value="F:glycosyltransferase activity"/>
    <property type="evidence" value="ECO:0007669"/>
    <property type="project" value="UniProtKB-KW"/>
</dbReference>
<comment type="caution">
    <text evidence="7">The sequence shown here is derived from an EMBL/GenBank/DDBJ whole genome shotgun (WGS) entry which is preliminary data.</text>
</comment>
<feature type="domain" description="Glycosyltransferase 2-like" evidence="6">
    <location>
        <begin position="3"/>
        <end position="114"/>
    </location>
</feature>
<protein>
    <submittedName>
        <fullName evidence="7">Putative glycosyltransferase</fullName>
    </submittedName>
</protein>
<organism evidence="7 8">
    <name type="scientific">Candidatus Uhrbacteria bacterium GW2011_GWC2_41_11</name>
    <dbReference type="NCBI Taxonomy" id="1618985"/>
    <lineage>
        <taxon>Bacteria</taxon>
        <taxon>Candidatus Uhriibacteriota</taxon>
    </lineage>
</organism>
<dbReference type="EMBL" id="LCAH01000016">
    <property type="protein sequence ID" value="KKR86258.1"/>
    <property type="molecule type" value="Genomic_DNA"/>
</dbReference>
<keyword evidence="2" id="KW-1003">Cell membrane</keyword>
<dbReference type="PANTHER" id="PTHR43646">
    <property type="entry name" value="GLYCOSYLTRANSFERASE"/>
    <property type="match status" value="1"/>
</dbReference>
<dbReference type="Proteomes" id="UP000034616">
    <property type="component" value="Unassembled WGS sequence"/>
</dbReference>
<dbReference type="SUPFAM" id="SSF53448">
    <property type="entry name" value="Nucleotide-diphospho-sugar transferases"/>
    <property type="match status" value="1"/>
</dbReference>
<keyword evidence="3" id="KW-0328">Glycosyltransferase</keyword>
<evidence type="ECO:0000313" key="8">
    <source>
        <dbReference type="Proteomes" id="UP000034616"/>
    </source>
</evidence>
<dbReference type="InterPro" id="IPR029044">
    <property type="entry name" value="Nucleotide-diphossugar_trans"/>
</dbReference>
<gene>
    <name evidence="7" type="ORF">UU35_C0016G0005</name>
</gene>
<dbReference type="InterPro" id="IPR001173">
    <property type="entry name" value="Glyco_trans_2-like"/>
</dbReference>
<accession>A0A0G0UBC1</accession>
<evidence type="ECO:0000259" key="6">
    <source>
        <dbReference type="Pfam" id="PF00535"/>
    </source>
</evidence>
<evidence type="ECO:0000313" key="7">
    <source>
        <dbReference type="EMBL" id="KKR86258.1"/>
    </source>
</evidence>